<dbReference type="Proteomes" id="UP000324897">
    <property type="component" value="Chromosome 7"/>
</dbReference>
<sequence>VPAPDGTGAAEKLLCAQVASRCCTAEFNRSAMAGAANCIDILIAIILPPLGVFLKFGCGHEFWICLLLTFLGYIPGIIYAIYAITKYTY</sequence>
<dbReference type="Pfam" id="PF01679">
    <property type="entry name" value="Pmp3"/>
    <property type="match status" value="1"/>
</dbReference>
<accession>A0A5J9U2V8</accession>
<proteinExistence type="inferred from homology"/>
<evidence type="ECO:0000256" key="4">
    <source>
        <dbReference type="ARBA" id="ARBA00022989"/>
    </source>
</evidence>
<comment type="subcellular location">
    <subcellularLocation>
        <location evidence="1">Membrane</location>
    </subcellularLocation>
</comment>
<keyword evidence="4 6" id="KW-1133">Transmembrane helix</keyword>
<feature type="non-terminal residue" evidence="7">
    <location>
        <position position="1"/>
    </location>
</feature>
<dbReference type="Gramene" id="TVU17924">
    <property type="protein sequence ID" value="TVU17924"/>
    <property type="gene ID" value="EJB05_33986"/>
</dbReference>
<evidence type="ECO:0000256" key="2">
    <source>
        <dbReference type="ARBA" id="ARBA00009530"/>
    </source>
</evidence>
<reference evidence="7 8" key="1">
    <citation type="journal article" date="2019" name="Sci. Rep.">
        <title>A high-quality genome of Eragrostis curvula grass provides insights into Poaceae evolution and supports new strategies to enhance forage quality.</title>
        <authorList>
            <person name="Carballo J."/>
            <person name="Santos B.A.C.M."/>
            <person name="Zappacosta D."/>
            <person name="Garbus I."/>
            <person name="Selva J.P."/>
            <person name="Gallo C.A."/>
            <person name="Diaz A."/>
            <person name="Albertini E."/>
            <person name="Caccamo M."/>
            <person name="Echenique V."/>
        </authorList>
    </citation>
    <scope>NUCLEOTIDE SEQUENCE [LARGE SCALE GENOMIC DNA]</scope>
    <source>
        <strain evidence="8">cv. Victoria</strain>
        <tissue evidence="7">Leaf</tissue>
    </source>
</reference>
<dbReference type="PANTHER" id="PTHR21659:SF120">
    <property type="entry name" value="HYDROPHOBIC PROTEIN LTI6B"/>
    <property type="match status" value="1"/>
</dbReference>
<evidence type="ECO:0000313" key="8">
    <source>
        <dbReference type="Proteomes" id="UP000324897"/>
    </source>
</evidence>
<feature type="transmembrane region" description="Helical" evidence="6">
    <location>
        <begin position="61"/>
        <end position="84"/>
    </location>
</feature>
<evidence type="ECO:0000256" key="6">
    <source>
        <dbReference type="SAM" id="Phobius"/>
    </source>
</evidence>
<keyword evidence="8" id="KW-1185">Reference proteome</keyword>
<gene>
    <name evidence="7" type="ORF">EJB05_33986</name>
</gene>
<dbReference type="OrthoDB" id="2802411at2759"/>
<dbReference type="EMBL" id="RWGY01000029">
    <property type="protein sequence ID" value="TVU17924.1"/>
    <property type="molecule type" value="Genomic_DNA"/>
</dbReference>
<feature type="transmembrane region" description="Helical" evidence="6">
    <location>
        <begin position="34"/>
        <end position="54"/>
    </location>
</feature>
<evidence type="ECO:0000256" key="1">
    <source>
        <dbReference type="ARBA" id="ARBA00004370"/>
    </source>
</evidence>
<dbReference type="PANTHER" id="PTHR21659">
    <property type="entry name" value="HYDROPHOBIC PROTEIN RCI2 LOW TEMPERATURE AND SALT RESPONSIVE PROTEIN LTI6 -RELATED"/>
    <property type="match status" value="1"/>
</dbReference>
<organism evidence="7 8">
    <name type="scientific">Eragrostis curvula</name>
    <name type="common">weeping love grass</name>
    <dbReference type="NCBI Taxonomy" id="38414"/>
    <lineage>
        <taxon>Eukaryota</taxon>
        <taxon>Viridiplantae</taxon>
        <taxon>Streptophyta</taxon>
        <taxon>Embryophyta</taxon>
        <taxon>Tracheophyta</taxon>
        <taxon>Spermatophyta</taxon>
        <taxon>Magnoliopsida</taxon>
        <taxon>Liliopsida</taxon>
        <taxon>Poales</taxon>
        <taxon>Poaceae</taxon>
        <taxon>PACMAD clade</taxon>
        <taxon>Chloridoideae</taxon>
        <taxon>Eragrostideae</taxon>
        <taxon>Eragrostidinae</taxon>
        <taxon>Eragrostis</taxon>
    </lineage>
</organism>
<dbReference type="PROSITE" id="PS01309">
    <property type="entry name" value="UPF0057"/>
    <property type="match status" value="1"/>
</dbReference>
<dbReference type="InterPro" id="IPR000612">
    <property type="entry name" value="PMP3"/>
</dbReference>
<comment type="similarity">
    <text evidence="2">Belongs to the UPF0057 (PMP3) family.</text>
</comment>
<dbReference type="GO" id="GO:0016020">
    <property type="term" value="C:membrane"/>
    <property type="evidence" value="ECO:0007669"/>
    <property type="project" value="UniProtKB-SubCell"/>
</dbReference>
<comment type="caution">
    <text evidence="7">The sequence shown here is derived from an EMBL/GenBank/DDBJ whole genome shotgun (WGS) entry which is preliminary data.</text>
</comment>
<evidence type="ECO:0000313" key="7">
    <source>
        <dbReference type="EMBL" id="TVU17924.1"/>
    </source>
</evidence>
<protein>
    <submittedName>
        <fullName evidence="7">Uncharacterized protein</fullName>
    </submittedName>
</protein>
<dbReference type="AlphaFoldDB" id="A0A5J9U2V8"/>
<evidence type="ECO:0000256" key="3">
    <source>
        <dbReference type="ARBA" id="ARBA00022692"/>
    </source>
</evidence>
<keyword evidence="3 6" id="KW-0812">Transmembrane</keyword>
<keyword evidence="5 6" id="KW-0472">Membrane</keyword>
<name>A0A5J9U2V8_9POAL</name>
<evidence type="ECO:0000256" key="5">
    <source>
        <dbReference type="ARBA" id="ARBA00023136"/>
    </source>
</evidence>